<dbReference type="RefSeq" id="WP_326755488.1">
    <property type="nucleotide sequence ID" value="NZ_CP109134.1"/>
</dbReference>
<keyword evidence="3" id="KW-0067">ATP-binding</keyword>
<organism evidence="3 4">
    <name type="scientific">Streptomyces hirsutus</name>
    <dbReference type="NCBI Taxonomy" id="35620"/>
    <lineage>
        <taxon>Bacteria</taxon>
        <taxon>Bacillati</taxon>
        <taxon>Actinomycetota</taxon>
        <taxon>Actinomycetes</taxon>
        <taxon>Kitasatosporales</taxon>
        <taxon>Streptomycetaceae</taxon>
        <taxon>Streptomyces</taxon>
    </lineage>
</organism>
<sequence length="236" mass="25281">MIPYTTTRATTPGSGPGVSLNQELSRDVLMAQHRRIRCRPRRSSAGIAPRWCPEGLPAGSRPGRPSTTGGPTASSTPLPTQTALRSLEWLHRRENLIGCAPSGTGNTSLFEALGQQVVEQGLRAAWFALEDLDALRRHRADDTVTKAIARVLRADLAVGDDLGCSRSPTDPPKDSADGTTPPMRSARSRVTCPLRSGEPMSKTLATAAVDRLLRHTQVCRTSGDSARLTQALAGQR</sequence>
<protein>
    <submittedName>
        <fullName evidence="3">ATP-binding protein</fullName>
    </submittedName>
</protein>
<reference evidence="3 4" key="1">
    <citation type="submission" date="2022-10" db="EMBL/GenBank/DDBJ databases">
        <title>The complete genomes of actinobacterial strains from the NBC collection.</title>
        <authorList>
            <person name="Joergensen T.S."/>
            <person name="Alvarez Arevalo M."/>
            <person name="Sterndorff E.B."/>
            <person name="Faurdal D."/>
            <person name="Vuksanovic O."/>
            <person name="Mourched A.-S."/>
            <person name="Charusanti P."/>
            <person name="Shaw S."/>
            <person name="Blin K."/>
            <person name="Weber T."/>
        </authorList>
    </citation>
    <scope>NUCLEOTIDE SEQUENCE [LARGE SCALE GENOMIC DNA]</scope>
    <source>
        <strain evidence="3 4">NBC 01753</strain>
    </source>
</reference>
<evidence type="ECO:0000313" key="3">
    <source>
        <dbReference type="EMBL" id="WSD09746.1"/>
    </source>
</evidence>
<feature type="region of interest" description="Disordered" evidence="1">
    <location>
        <begin position="40"/>
        <end position="80"/>
    </location>
</feature>
<dbReference type="InterPro" id="IPR002611">
    <property type="entry name" value="IstB_ATP-bd"/>
</dbReference>
<keyword evidence="4" id="KW-1185">Reference proteome</keyword>
<dbReference type="EMBL" id="CP109134">
    <property type="protein sequence ID" value="WSD09746.1"/>
    <property type="molecule type" value="Genomic_DNA"/>
</dbReference>
<evidence type="ECO:0000256" key="1">
    <source>
        <dbReference type="SAM" id="MobiDB-lite"/>
    </source>
</evidence>
<accession>A0ABZ1GVX9</accession>
<evidence type="ECO:0000313" key="4">
    <source>
        <dbReference type="Proteomes" id="UP001335325"/>
    </source>
</evidence>
<dbReference type="GeneID" id="91547119"/>
<gene>
    <name evidence="3" type="ORF">OIE73_31115</name>
</gene>
<dbReference type="Gene3D" id="3.40.50.300">
    <property type="entry name" value="P-loop containing nucleotide triphosphate hydrolases"/>
    <property type="match status" value="1"/>
</dbReference>
<keyword evidence="3" id="KW-0547">Nucleotide-binding</keyword>
<feature type="region of interest" description="Disordered" evidence="1">
    <location>
        <begin position="160"/>
        <end position="201"/>
    </location>
</feature>
<dbReference type="GO" id="GO:0005524">
    <property type="term" value="F:ATP binding"/>
    <property type="evidence" value="ECO:0007669"/>
    <property type="project" value="UniProtKB-KW"/>
</dbReference>
<feature type="region of interest" description="Disordered" evidence="1">
    <location>
        <begin position="1"/>
        <end position="23"/>
    </location>
</feature>
<dbReference type="Proteomes" id="UP001335325">
    <property type="component" value="Chromosome"/>
</dbReference>
<proteinExistence type="predicted"/>
<dbReference type="Pfam" id="PF01695">
    <property type="entry name" value="IstB_IS21"/>
    <property type="match status" value="1"/>
</dbReference>
<evidence type="ECO:0000259" key="2">
    <source>
        <dbReference type="Pfam" id="PF01695"/>
    </source>
</evidence>
<name>A0ABZ1GVX9_9ACTN</name>
<dbReference type="InterPro" id="IPR027417">
    <property type="entry name" value="P-loop_NTPase"/>
</dbReference>
<feature type="domain" description="IstB-like ATP-binding" evidence="2">
    <location>
        <begin position="82"/>
        <end position="164"/>
    </location>
</feature>
<feature type="compositionally biased region" description="Low complexity" evidence="1">
    <location>
        <begin position="59"/>
        <end position="77"/>
    </location>
</feature>